<keyword evidence="9 18" id="KW-0862">Zinc</keyword>
<keyword evidence="20" id="KW-0732">Signal</keyword>
<evidence type="ECO:0000256" key="11">
    <source>
        <dbReference type="ARBA" id="ARBA00023049"/>
    </source>
</evidence>
<feature type="binding site" description="in inhibited form" evidence="19">
    <location>
        <position position="86"/>
    </location>
    <ligand>
        <name>Zn(2+)</name>
        <dbReference type="ChEBI" id="CHEBI:29105"/>
        <label>2</label>
        <note>catalytic</note>
    </ligand>
</feature>
<dbReference type="Bgee" id="ENSLACG00000022262">
    <property type="expression patterns" value="Expressed in pelvic fin"/>
</dbReference>
<feature type="binding site" evidence="19">
    <location>
        <position position="178"/>
    </location>
    <ligand>
        <name>Zn(2+)</name>
        <dbReference type="ChEBI" id="CHEBI:29105"/>
        <label>1</label>
    </ligand>
</feature>
<dbReference type="InterPro" id="IPR001818">
    <property type="entry name" value="Pept_M10_metallopeptidase"/>
</dbReference>
<evidence type="ECO:0000256" key="6">
    <source>
        <dbReference type="ARBA" id="ARBA00022723"/>
    </source>
</evidence>
<dbReference type="EMBL" id="AFYH01259328">
    <property type="status" value="NOT_ANNOTATED_CDS"/>
    <property type="molecule type" value="Genomic_DNA"/>
</dbReference>
<dbReference type="InterPro" id="IPR036365">
    <property type="entry name" value="PGBD-like_sf"/>
</dbReference>
<evidence type="ECO:0000256" key="9">
    <source>
        <dbReference type="ARBA" id="ARBA00022833"/>
    </source>
</evidence>
<feature type="binding site" evidence="19">
    <location>
        <position position="321"/>
    </location>
    <ligand>
        <name>Ca(2+)</name>
        <dbReference type="ChEBI" id="CHEBI:29108"/>
        <label>4</label>
    </ligand>
</feature>
<feature type="binding site" evidence="19">
    <location>
        <position position="176"/>
    </location>
    <ligand>
        <name>Zn(2+)</name>
        <dbReference type="ChEBI" id="CHEBI:29105"/>
        <label>1</label>
    </ligand>
</feature>
<keyword evidence="11" id="KW-0482">Metalloprotease</keyword>
<dbReference type="AlphaFoldDB" id="M3XH74"/>
<keyword evidence="10 19" id="KW-0106">Calcium</keyword>
<dbReference type="Gene3D" id="3.40.390.10">
    <property type="entry name" value="Collagenase (Catalytic Domain)"/>
    <property type="match status" value="1"/>
</dbReference>
<dbReference type="GO" id="GO:0098552">
    <property type="term" value="C:side of membrane"/>
    <property type="evidence" value="ECO:0007669"/>
    <property type="project" value="UniProtKB-KW"/>
</dbReference>
<comment type="cofactor">
    <cofactor evidence="19">
        <name>Zn(2+)</name>
        <dbReference type="ChEBI" id="CHEBI:29105"/>
    </cofactor>
    <text evidence="19">Binds 2 Zn(2+) ions per subunit.</text>
</comment>
<keyword evidence="23" id="KW-1185">Reference proteome</keyword>
<dbReference type="SUPFAM" id="SSF55486">
    <property type="entry name" value="Metalloproteases ('zincins'), catalytic domain"/>
    <property type="match status" value="1"/>
</dbReference>
<keyword evidence="6 18" id="KW-0479">Metal-binding</keyword>
<dbReference type="CDD" id="cd04278">
    <property type="entry name" value="ZnMc_MMP"/>
    <property type="match status" value="1"/>
</dbReference>
<evidence type="ECO:0000256" key="10">
    <source>
        <dbReference type="ARBA" id="ARBA00022837"/>
    </source>
</evidence>
<dbReference type="InterPro" id="IPR036375">
    <property type="entry name" value="Hemopexin-like_dom_sf"/>
</dbReference>
<keyword evidence="3" id="KW-1003">Cell membrane</keyword>
<reference evidence="22" key="3">
    <citation type="submission" date="2025-09" db="UniProtKB">
        <authorList>
            <consortium name="Ensembl"/>
        </authorList>
    </citation>
    <scope>IDENTIFICATION</scope>
</reference>
<evidence type="ECO:0000256" key="4">
    <source>
        <dbReference type="ARBA" id="ARBA00022622"/>
    </source>
</evidence>
<evidence type="ECO:0000256" key="13">
    <source>
        <dbReference type="ARBA" id="ARBA00023145"/>
    </source>
</evidence>
<feature type="domain" description="Peptidase metallopeptidase" evidence="21">
    <location>
        <begin position="108"/>
        <end position="278"/>
    </location>
</feature>
<dbReference type="GO" id="GO:0030574">
    <property type="term" value="P:collagen catabolic process"/>
    <property type="evidence" value="ECO:0007669"/>
    <property type="project" value="TreeGrafter"/>
</dbReference>
<dbReference type="GO" id="GO:0030198">
    <property type="term" value="P:extracellular matrix organization"/>
    <property type="evidence" value="ECO:0007669"/>
    <property type="project" value="TreeGrafter"/>
</dbReference>
<dbReference type="SUPFAM" id="SSF50923">
    <property type="entry name" value="Hemopexin-like domain"/>
    <property type="match status" value="1"/>
</dbReference>
<evidence type="ECO:0000256" key="16">
    <source>
        <dbReference type="ARBA" id="ARBA00023288"/>
    </source>
</evidence>
<evidence type="ECO:0000256" key="5">
    <source>
        <dbReference type="ARBA" id="ARBA00022670"/>
    </source>
</evidence>
<dbReference type="InterPro" id="IPR024079">
    <property type="entry name" value="MetalloPept_cat_dom_sf"/>
</dbReference>
<evidence type="ECO:0000256" key="2">
    <source>
        <dbReference type="ARBA" id="ARBA00010370"/>
    </source>
</evidence>
<feature type="binding site" evidence="19">
    <location>
        <position position="191"/>
    </location>
    <ligand>
        <name>Zn(2+)</name>
        <dbReference type="ChEBI" id="CHEBI:29105"/>
        <label>1</label>
    </ligand>
</feature>
<dbReference type="InParanoid" id="M3XH74"/>
<evidence type="ECO:0000256" key="15">
    <source>
        <dbReference type="ARBA" id="ARBA00023180"/>
    </source>
</evidence>
<comment type="cofactor">
    <cofactor evidence="19">
        <name>Ca(2+)</name>
        <dbReference type="ChEBI" id="CHEBI:29108"/>
    </cofactor>
    <text evidence="19">Can bind about 5 Ca(2+) ions per subunit.</text>
</comment>
<gene>
    <name evidence="22" type="primary">MMP25</name>
</gene>
<evidence type="ECO:0000256" key="1">
    <source>
        <dbReference type="ARBA" id="ARBA00004609"/>
    </source>
</evidence>
<dbReference type="PANTHER" id="PTHR10201:SF142">
    <property type="entry name" value="MATRIX METALLOPROTEINASE-25"/>
    <property type="match status" value="1"/>
</dbReference>
<keyword evidence="5" id="KW-0645">Protease</keyword>
<evidence type="ECO:0000256" key="8">
    <source>
        <dbReference type="ARBA" id="ARBA00022801"/>
    </source>
</evidence>
<feature type="binding site" evidence="19">
    <location>
        <position position="166"/>
    </location>
    <ligand>
        <name>Ca(2+)</name>
        <dbReference type="ChEBI" id="CHEBI:29108"/>
        <label>2</label>
    </ligand>
</feature>
<dbReference type="GeneTree" id="ENSGT00940000159799"/>
<dbReference type="InterPro" id="IPR002477">
    <property type="entry name" value="Peptidoglycan-bd-like"/>
</dbReference>
<evidence type="ECO:0000259" key="21">
    <source>
        <dbReference type="SMART" id="SM00235"/>
    </source>
</evidence>
<feature type="chain" id="PRO_5017029457" evidence="20">
    <location>
        <begin position="23"/>
        <end position="352"/>
    </location>
</feature>
<accession>M3XH74</accession>
<feature type="binding site" evidence="18">
    <location>
        <position position="230"/>
    </location>
    <ligand>
        <name>Zn(2+)</name>
        <dbReference type="ChEBI" id="CHEBI:29105"/>
        <label>2</label>
        <note>catalytic</note>
    </ligand>
</feature>
<evidence type="ECO:0000256" key="3">
    <source>
        <dbReference type="ARBA" id="ARBA00022475"/>
    </source>
</evidence>
<dbReference type="OMA" id="HALATWG"/>
<evidence type="ECO:0000256" key="12">
    <source>
        <dbReference type="ARBA" id="ARBA00023136"/>
    </source>
</evidence>
<keyword evidence="7" id="KW-0677">Repeat</keyword>
<evidence type="ECO:0000256" key="19">
    <source>
        <dbReference type="PIRSR" id="PIRSR621190-2"/>
    </source>
</evidence>
<feature type="binding site" evidence="19">
    <location>
        <position position="248"/>
    </location>
    <ligand>
        <name>Zn(2+)</name>
        <dbReference type="ChEBI" id="CHEBI:29105"/>
        <label>2</label>
        <note>catalytic</note>
    </ligand>
</feature>
<dbReference type="GO" id="GO:0004222">
    <property type="term" value="F:metalloendopeptidase activity"/>
    <property type="evidence" value="ECO:0007669"/>
    <property type="project" value="InterPro"/>
</dbReference>
<keyword evidence="13" id="KW-0865">Zymogen</keyword>
<keyword evidence="16" id="KW-0449">Lipoprotein</keyword>
<dbReference type="EMBL" id="AFYH01259327">
    <property type="status" value="NOT_ANNOTATED_CDS"/>
    <property type="molecule type" value="Genomic_DNA"/>
</dbReference>
<organism evidence="22 23">
    <name type="scientific">Latimeria chalumnae</name>
    <name type="common">Coelacanth</name>
    <dbReference type="NCBI Taxonomy" id="7897"/>
    <lineage>
        <taxon>Eukaryota</taxon>
        <taxon>Metazoa</taxon>
        <taxon>Chordata</taxon>
        <taxon>Craniata</taxon>
        <taxon>Vertebrata</taxon>
        <taxon>Euteleostomi</taxon>
        <taxon>Coelacanthiformes</taxon>
        <taxon>Coelacanthidae</taxon>
        <taxon>Latimeria</taxon>
    </lineage>
</organism>
<dbReference type="Proteomes" id="UP000008672">
    <property type="component" value="Unassembled WGS sequence"/>
</dbReference>
<dbReference type="HOGENOM" id="CLU_015489_8_2_1"/>
<feature type="binding site" evidence="19">
    <location>
        <position position="210"/>
    </location>
    <ligand>
        <name>Ca(2+)</name>
        <dbReference type="ChEBI" id="CHEBI:29108"/>
        <label>3</label>
    </ligand>
</feature>
<comment type="subcellular location">
    <subcellularLocation>
        <location evidence="1">Cell membrane</location>
        <topology evidence="1">Lipid-anchor</topology>
        <topology evidence="1">GPI-anchor</topology>
    </subcellularLocation>
</comment>
<dbReference type="InterPro" id="IPR033739">
    <property type="entry name" value="M10A_MMP"/>
</dbReference>
<dbReference type="InterPro" id="IPR006026">
    <property type="entry name" value="Peptidase_Metallo"/>
</dbReference>
<reference evidence="22" key="2">
    <citation type="submission" date="2025-08" db="UniProtKB">
        <authorList>
            <consortium name="Ensembl"/>
        </authorList>
    </citation>
    <scope>IDENTIFICATION</scope>
</reference>
<evidence type="ECO:0000256" key="20">
    <source>
        <dbReference type="SAM" id="SignalP"/>
    </source>
</evidence>
<evidence type="ECO:0000256" key="7">
    <source>
        <dbReference type="ARBA" id="ARBA00022737"/>
    </source>
</evidence>
<dbReference type="FunFam" id="3.40.390.10:FF:000016">
    <property type="entry name" value="Matrix metallopeptidase 17"/>
    <property type="match status" value="1"/>
</dbReference>
<keyword evidence="14" id="KW-1015">Disulfide bond</keyword>
<keyword evidence="12" id="KW-0472">Membrane</keyword>
<dbReference type="GO" id="GO:0005886">
    <property type="term" value="C:plasma membrane"/>
    <property type="evidence" value="ECO:0007669"/>
    <property type="project" value="UniProtKB-SubCell"/>
</dbReference>
<reference evidence="23" key="1">
    <citation type="submission" date="2011-08" db="EMBL/GenBank/DDBJ databases">
        <title>The draft genome of Latimeria chalumnae.</title>
        <authorList>
            <person name="Di Palma F."/>
            <person name="Alfoldi J."/>
            <person name="Johnson J."/>
            <person name="Berlin A."/>
            <person name="Gnerre S."/>
            <person name="Jaffe D."/>
            <person name="MacCallum I."/>
            <person name="Young S."/>
            <person name="Walker B.J."/>
            <person name="Lander E."/>
            <person name="Lindblad-Toh K."/>
        </authorList>
    </citation>
    <scope>NUCLEOTIDE SEQUENCE [LARGE SCALE GENOMIC DNA]</scope>
    <source>
        <strain evidence="23">Wild caught</strain>
    </source>
</reference>
<dbReference type="SUPFAM" id="SSF47090">
    <property type="entry name" value="PGBD-like"/>
    <property type="match status" value="1"/>
</dbReference>
<dbReference type="InterPro" id="IPR021190">
    <property type="entry name" value="Pept_M10A"/>
</dbReference>
<dbReference type="eggNOG" id="KOG1565">
    <property type="taxonomic scope" value="Eukaryota"/>
</dbReference>
<dbReference type="KEGG" id="lcm:102359297"/>
<dbReference type="PRINTS" id="PR00138">
    <property type="entry name" value="MATRIXIN"/>
</dbReference>
<feature type="binding site" evidence="18">
    <location>
        <position position="234"/>
    </location>
    <ligand>
        <name>Zn(2+)</name>
        <dbReference type="ChEBI" id="CHEBI:29105"/>
        <label>2</label>
        <note>catalytic</note>
    </ligand>
</feature>
<comment type="similarity">
    <text evidence="2">Belongs to the peptidase M10A family.</text>
</comment>
<feature type="binding site" evidence="19">
    <location>
        <position position="210"/>
    </location>
    <ligand>
        <name>Ca(2+)</name>
        <dbReference type="ChEBI" id="CHEBI:29108"/>
        <label>1</label>
    </ligand>
</feature>
<keyword evidence="8" id="KW-0378">Hydrolase</keyword>
<dbReference type="EMBL" id="AFYH01259326">
    <property type="status" value="NOT_ANNOTATED_CDS"/>
    <property type="molecule type" value="Genomic_DNA"/>
</dbReference>
<dbReference type="STRING" id="7897.ENSLACP00000022080"/>
<dbReference type="Pfam" id="PF01471">
    <property type="entry name" value="PG_binding_1"/>
    <property type="match status" value="1"/>
</dbReference>
<feature type="binding site" evidence="19">
    <location>
        <position position="203"/>
    </location>
    <ligand>
        <name>Ca(2+)</name>
        <dbReference type="ChEBI" id="CHEBI:29108"/>
        <label>2</label>
    </ligand>
</feature>
<keyword evidence="4" id="KW-0336">GPI-anchor</keyword>
<dbReference type="Ensembl" id="ENSLACT00000025691.1">
    <property type="protein sequence ID" value="ENSLACP00000022080.1"/>
    <property type="gene ID" value="ENSLACG00000022262.1"/>
</dbReference>
<proteinExistence type="inferred from homology"/>
<dbReference type="GO" id="GO:0008270">
    <property type="term" value="F:zinc ion binding"/>
    <property type="evidence" value="ECO:0007669"/>
    <property type="project" value="InterPro"/>
</dbReference>
<dbReference type="PANTHER" id="PTHR10201">
    <property type="entry name" value="MATRIX METALLOPROTEINASE"/>
    <property type="match status" value="1"/>
</dbReference>
<evidence type="ECO:0000313" key="22">
    <source>
        <dbReference type="Ensembl" id="ENSLACP00000022080.1"/>
    </source>
</evidence>
<feature type="binding site" evidence="19">
    <location>
        <position position="183"/>
    </location>
    <ligand>
        <name>Ca(2+)</name>
        <dbReference type="ChEBI" id="CHEBI:29108"/>
        <label>3</label>
    </ligand>
</feature>
<feature type="binding site" evidence="18">
    <location>
        <position position="240"/>
    </location>
    <ligand>
        <name>Zn(2+)</name>
        <dbReference type="ChEBI" id="CHEBI:29105"/>
        <label>2</label>
        <note>catalytic</note>
    </ligand>
</feature>
<dbReference type="OrthoDB" id="406838at2759"/>
<sequence>MFLNLWILSLVFGLGHCHPVSAQDISKGVDWLARYGYLPPPDPLTAQLQTEEGLTNAIRVMQRFAGIKETGILDKETLALMQKPRCSLPDIIGTSELMKRRKKRYALSGSTWDKNDLTWKIRSFPQSSQNNHLQSNTLRPLMYYALNVWSKSSRLKFHETEKEEADILIDFSKSYHHDGYPFDGPGGTLAHAFFPGDHPISGDTHFDDEETWMYNSPENHGTDLFAVAVHEFGHAIGLAHSSATESIMKPYYQGPVGDPMRYQLPQDDIHAIEQLYRKEEGPTNEPPVNPPIQPNIPITPVYRPPDQPRPNLPDRCQANFDAIANIRGEVFFFKGECGFHSCLRGSVVQRLG</sequence>
<dbReference type="MEROPS" id="M10.024"/>
<dbReference type="GO" id="GO:0006508">
    <property type="term" value="P:proteolysis"/>
    <property type="evidence" value="ECO:0007669"/>
    <property type="project" value="UniProtKB-KW"/>
</dbReference>
<evidence type="ECO:0000256" key="18">
    <source>
        <dbReference type="PIRSR" id="PIRSR001191-2"/>
    </source>
</evidence>
<evidence type="ECO:0000256" key="17">
    <source>
        <dbReference type="PIRSR" id="PIRSR001191-1"/>
    </source>
</evidence>
<feature type="binding site" evidence="19">
    <location>
        <position position="205"/>
    </location>
    <ligand>
        <name>Zn(2+)</name>
        <dbReference type="ChEBI" id="CHEBI:29105"/>
        <label>1</label>
    </ligand>
</feature>
<dbReference type="GO" id="GO:0031012">
    <property type="term" value="C:extracellular matrix"/>
    <property type="evidence" value="ECO:0007669"/>
    <property type="project" value="InterPro"/>
</dbReference>
<feature type="binding site" evidence="19">
    <location>
        <position position="184"/>
    </location>
    <ligand>
        <name>Ca(2+)</name>
        <dbReference type="ChEBI" id="CHEBI:29108"/>
        <label>3</label>
    </ligand>
</feature>
<dbReference type="SMART" id="SM00235">
    <property type="entry name" value="ZnMc"/>
    <property type="match status" value="1"/>
</dbReference>
<feature type="binding site" evidence="19">
    <location>
        <position position="207"/>
    </location>
    <ligand>
        <name>Ca(2+)</name>
        <dbReference type="ChEBI" id="CHEBI:29108"/>
        <label>3</label>
    </ligand>
</feature>
<dbReference type="GO" id="GO:0005615">
    <property type="term" value="C:extracellular space"/>
    <property type="evidence" value="ECO:0007669"/>
    <property type="project" value="TreeGrafter"/>
</dbReference>
<dbReference type="Pfam" id="PF00413">
    <property type="entry name" value="Peptidase_M10"/>
    <property type="match status" value="1"/>
</dbReference>
<keyword evidence="15" id="KW-0325">Glycoprotein</keyword>
<feature type="active site" evidence="17">
    <location>
        <position position="231"/>
    </location>
</feature>
<name>M3XH74_LATCH</name>
<feature type="signal peptide" evidence="20">
    <location>
        <begin position="1"/>
        <end position="22"/>
    </location>
</feature>
<dbReference type="PIRSF" id="PIRSF001191">
    <property type="entry name" value="Peptidase_M10A_matrix"/>
    <property type="match status" value="1"/>
</dbReference>
<feature type="binding site" evidence="19">
    <location>
        <position position="208"/>
    </location>
    <ligand>
        <name>Ca(2+)</name>
        <dbReference type="ChEBI" id="CHEBI:29108"/>
        <label>1</label>
    </ligand>
</feature>
<evidence type="ECO:0000256" key="14">
    <source>
        <dbReference type="ARBA" id="ARBA00023157"/>
    </source>
</evidence>
<evidence type="ECO:0000313" key="23">
    <source>
        <dbReference type="Proteomes" id="UP000008672"/>
    </source>
</evidence>
<feature type="binding site" evidence="19">
    <location>
        <position position="323"/>
    </location>
    <ligand>
        <name>Ca(2+)</name>
        <dbReference type="ChEBI" id="CHEBI:29108"/>
        <label>5</label>
    </ligand>
</feature>
<protein>
    <submittedName>
        <fullName evidence="22">Matrix metallopeptidase 25</fullName>
    </submittedName>
</protein>